<sequence length="560" mass="60718">MDVASNTNHTVEAGTLLADPQTDEKGPFAESLELTQKEARASINSELLPDQKKLDANTSSQNWGGLRPKTPCPRATRPSRQDVLKAGYSKQTFAERGRRNEKVGMGGRENKSDGTEARKQQEIPATLRMSESEKASEYSGITGSGQNATPGYPGNEERVRKGFCRACAATETPAPPLERTLSKTRDRQANNSVFRVGLDGQTKTATSQGTESKNLGMGQTELTCHQALSAQKLTSKASGTKEEQQSKHATPVSSTPQSFNESRKKLPVEGCNREQNQPRGLLIARLPPKVTEVKIEGIAVDQNSLQSLETLSARQEPAVSTARSYNSSQENILVPNQKGNVLEAKSCSLQKTTMHPVQPTTGPALKGGEEKRKQEWREMSSAEEHTASSPELRSPHVEQQNHQEFTTARANTPDVKPTALQGLHEDRDVATAKGLSPHSTSASLSQVCDVQDITTAVAKSPDPKPMEFSFASIFPSLFGGSAPANESSSTPNTAAPLTLPTLAQGPPQFKPPEQPAKPQDSRRDVIQFRSEYANKFALGSEHTVDFFSGSYDDVSRLMII</sequence>
<evidence type="ECO:0000313" key="3">
    <source>
        <dbReference type="Proteomes" id="UP000268014"/>
    </source>
</evidence>
<feature type="region of interest" description="Disordered" evidence="1">
    <location>
        <begin position="227"/>
        <end position="283"/>
    </location>
</feature>
<dbReference type="EMBL" id="UZAF01021144">
    <property type="protein sequence ID" value="VDO75844.1"/>
    <property type="molecule type" value="Genomic_DNA"/>
</dbReference>
<accession>A0A0N4X4E0</accession>
<proteinExistence type="predicted"/>
<feature type="compositionally biased region" description="Low complexity" evidence="1">
    <location>
        <begin position="490"/>
        <end position="503"/>
    </location>
</feature>
<feature type="compositionally biased region" description="Basic and acidic residues" evidence="1">
    <location>
        <begin position="367"/>
        <end position="386"/>
    </location>
</feature>
<reference evidence="4" key="1">
    <citation type="submission" date="2017-02" db="UniProtKB">
        <authorList>
            <consortium name="WormBaseParasite"/>
        </authorList>
    </citation>
    <scope>IDENTIFICATION</scope>
</reference>
<dbReference type="Proteomes" id="UP000268014">
    <property type="component" value="Unassembled WGS sequence"/>
</dbReference>
<evidence type="ECO:0000313" key="2">
    <source>
        <dbReference type="EMBL" id="VDO75844.1"/>
    </source>
</evidence>
<feature type="compositionally biased region" description="Polar residues" evidence="1">
    <location>
        <begin position="139"/>
        <end position="149"/>
    </location>
</feature>
<gene>
    <name evidence="2" type="ORF">HPLM_LOCUS19224</name>
</gene>
<feature type="region of interest" description="Disordered" evidence="1">
    <location>
        <begin position="481"/>
        <end position="522"/>
    </location>
</feature>
<reference evidence="2 3" key="2">
    <citation type="submission" date="2018-11" db="EMBL/GenBank/DDBJ databases">
        <authorList>
            <consortium name="Pathogen Informatics"/>
        </authorList>
    </citation>
    <scope>NUCLEOTIDE SEQUENCE [LARGE SCALE GENOMIC DNA]</scope>
    <source>
        <strain evidence="2 3">MHpl1</strain>
    </source>
</reference>
<feature type="compositionally biased region" description="Basic and acidic residues" evidence="1">
    <location>
        <begin position="93"/>
        <end position="121"/>
    </location>
</feature>
<feature type="compositionally biased region" description="Polar residues" evidence="1">
    <location>
        <begin position="1"/>
        <end position="10"/>
    </location>
</feature>
<feature type="compositionally biased region" description="Polar residues" evidence="1">
    <location>
        <begin position="247"/>
        <end position="260"/>
    </location>
</feature>
<evidence type="ECO:0000256" key="1">
    <source>
        <dbReference type="SAM" id="MobiDB-lite"/>
    </source>
</evidence>
<dbReference type="WBParaSite" id="HPLM_0001923201-mRNA-1">
    <property type="protein sequence ID" value="HPLM_0001923201-mRNA-1"/>
    <property type="gene ID" value="HPLM_0001923201"/>
</dbReference>
<feature type="region of interest" description="Disordered" evidence="1">
    <location>
        <begin position="1"/>
        <end position="156"/>
    </location>
</feature>
<name>A0A0N4X4E0_HAEPC</name>
<feature type="compositionally biased region" description="Polar residues" evidence="1">
    <location>
        <begin position="201"/>
        <end position="213"/>
    </location>
</feature>
<dbReference type="OrthoDB" id="1026733at2759"/>
<feature type="region of interest" description="Disordered" evidence="1">
    <location>
        <begin position="172"/>
        <end position="215"/>
    </location>
</feature>
<dbReference type="AlphaFoldDB" id="A0A0N4X4E0"/>
<organism evidence="4">
    <name type="scientific">Haemonchus placei</name>
    <name type="common">Barber's pole worm</name>
    <dbReference type="NCBI Taxonomy" id="6290"/>
    <lineage>
        <taxon>Eukaryota</taxon>
        <taxon>Metazoa</taxon>
        <taxon>Ecdysozoa</taxon>
        <taxon>Nematoda</taxon>
        <taxon>Chromadorea</taxon>
        <taxon>Rhabditida</taxon>
        <taxon>Rhabditina</taxon>
        <taxon>Rhabditomorpha</taxon>
        <taxon>Strongyloidea</taxon>
        <taxon>Trichostrongylidae</taxon>
        <taxon>Haemonchus</taxon>
    </lineage>
</organism>
<protein>
    <submittedName>
        <fullName evidence="4">G protein-regulated inducer of neurite outgrowth 3</fullName>
    </submittedName>
</protein>
<keyword evidence="3" id="KW-1185">Reference proteome</keyword>
<dbReference type="STRING" id="6290.A0A0N4X4E0"/>
<feature type="region of interest" description="Disordered" evidence="1">
    <location>
        <begin position="353"/>
        <end position="409"/>
    </location>
</feature>
<feature type="compositionally biased region" description="Polar residues" evidence="1">
    <location>
        <begin position="227"/>
        <end position="238"/>
    </location>
</feature>
<evidence type="ECO:0000313" key="4">
    <source>
        <dbReference type="WBParaSite" id="HPLM_0001923201-mRNA-1"/>
    </source>
</evidence>